<evidence type="ECO:0000313" key="3">
    <source>
        <dbReference type="EMBL" id="KAH9835178.1"/>
    </source>
</evidence>
<keyword evidence="1" id="KW-1133">Transmembrane helix</keyword>
<keyword evidence="1" id="KW-0472">Membrane</keyword>
<feature type="transmembrane region" description="Helical" evidence="1">
    <location>
        <begin position="53"/>
        <end position="72"/>
    </location>
</feature>
<gene>
    <name evidence="2" type="ORF">C8Q71DRAFT_764456</name>
    <name evidence="3" type="ORF">C8Q71DRAFT_764513</name>
</gene>
<feature type="transmembrane region" description="Helical" evidence="1">
    <location>
        <begin position="15"/>
        <end position="33"/>
    </location>
</feature>
<evidence type="ECO:0000313" key="2">
    <source>
        <dbReference type="EMBL" id="KAH9835173.1"/>
    </source>
</evidence>
<keyword evidence="4" id="KW-1185">Reference proteome</keyword>
<reference evidence="2 4" key="1">
    <citation type="journal article" date="2021" name="Environ. Microbiol.">
        <title>Gene family expansions and transcriptome signatures uncover fungal adaptations to wood decay.</title>
        <authorList>
            <person name="Hage H."/>
            <person name="Miyauchi S."/>
            <person name="Viragh M."/>
            <person name="Drula E."/>
            <person name="Min B."/>
            <person name="Chaduli D."/>
            <person name="Navarro D."/>
            <person name="Favel A."/>
            <person name="Norest M."/>
            <person name="Lesage-Meessen L."/>
            <person name="Balint B."/>
            <person name="Merenyi Z."/>
            <person name="de Eugenio L."/>
            <person name="Morin E."/>
            <person name="Martinez A.T."/>
            <person name="Baldrian P."/>
            <person name="Stursova M."/>
            <person name="Martinez M.J."/>
            <person name="Novotny C."/>
            <person name="Magnuson J.K."/>
            <person name="Spatafora J.W."/>
            <person name="Maurice S."/>
            <person name="Pangilinan J."/>
            <person name="Andreopoulos W."/>
            <person name="LaButti K."/>
            <person name="Hundley H."/>
            <person name="Na H."/>
            <person name="Kuo A."/>
            <person name="Barry K."/>
            <person name="Lipzen A."/>
            <person name="Henrissat B."/>
            <person name="Riley R."/>
            <person name="Ahrendt S."/>
            <person name="Nagy L.G."/>
            <person name="Grigoriev I.V."/>
            <person name="Martin F."/>
            <person name="Rosso M.N."/>
        </authorList>
    </citation>
    <scope>NUCLEOTIDE SEQUENCE [LARGE SCALE GENOMIC DNA]</scope>
    <source>
        <strain evidence="2 4">CIRM-BRFM 1785</strain>
    </source>
</reference>
<dbReference type="EMBL" id="JADCUA010000013">
    <property type="protein sequence ID" value="KAH9835173.1"/>
    <property type="molecule type" value="Genomic_DNA"/>
</dbReference>
<comment type="caution">
    <text evidence="2">The sequence shown here is derived from an EMBL/GenBank/DDBJ whole genome shotgun (WGS) entry which is preliminary data.</text>
</comment>
<name>A0ABQ8KDF3_9APHY</name>
<evidence type="ECO:0000313" key="4">
    <source>
        <dbReference type="Proteomes" id="UP000814176"/>
    </source>
</evidence>
<accession>A0ABQ8KDF3</accession>
<dbReference type="RefSeq" id="XP_047777606.1">
    <property type="nucleotide sequence ID" value="XM_047924067.1"/>
</dbReference>
<evidence type="ECO:0000256" key="1">
    <source>
        <dbReference type="SAM" id="Phobius"/>
    </source>
</evidence>
<dbReference type="EMBL" id="JADCUA010000013">
    <property type="protein sequence ID" value="KAH9835178.1"/>
    <property type="molecule type" value="Genomic_DNA"/>
</dbReference>
<protein>
    <submittedName>
        <fullName evidence="2">Uncharacterized protein</fullName>
    </submittedName>
</protein>
<dbReference type="GeneID" id="72004799"/>
<sequence length="114" mass="12789">MPCGFVACRSSRGSGLLGAYFSLDSLFLSIFSFRSHLLHMTSAWTRTAWTQRITLRISICTIRVSLSLYYMSHLACFLATVSTHLLRLDLYSLACSPCIVGLRIHRTSAMYGND</sequence>
<organism evidence="2 4">
    <name type="scientific">Rhodofomes roseus</name>
    <dbReference type="NCBI Taxonomy" id="34475"/>
    <lineage>
        <taxon>Eukaryota</taxon>
        <taxon>Fungi</taxon>
        <taxon>Dikarya</taxon>
        <taxon>Basidiomycota</taxon>
        <taxon>Agaricomycotina</taxon>
        <taxon>Agaricomycetes</taxon>
        <taxon>Polyporales</taxon>
        <taxon>Rhodofomes</taxon>
    </lineage>
</organism>
<dbReference type="Proteomes" id="UP000814176">
    <property type="component" value="Unassembled WGS sequence"/>
</dbReference>
<proteinExistence type="predicted"/>
<keyword evidence="1" id="KW-0812">Transmembrane</keyword>